<evidence type="ECO:0000313" key="2">
    <source>
        <dbReference type="Proteomes" id="UP000016933"/>
    </source>
</evidence>
<dbReference type="Proteomes" id="UP000016933">
    <property type="component" value="Unassembled WGS sequence"/>
</dbReference>
<dbReference type="EMBL" id="KB446544">
    <property type="protein sequence ID" value="EME40025.1"/>
    <property type="molecule type" value="Genomic_DNA"/>
</dbReference>
<protein>
    <submittedName>
        <fullName evidence="1">Uncharacterized protein</fullName>
    </submittedName>
</protein>
<dbReference type="HOGENOM" id="CLU_2941682_0_0_1"/>
<dbReference type="AlphaFoldDB" id="N1PEJ4"/>
<organism evidence="1 2">
    <name type="scientific">Dothistroma septosporum (strain NZE10 / CBS 128990)</name>
    <name type="common">Red band needle blight fungus</name>
    <name type="synonym">Mycosphaerella pini</name>
    <dbReference type="NCBI Taxonomy" id="675120"/>
    <lineage>
        <taxon>Eukaryota</taxon>
        <taxon>Fungi</taxon>
        <taxon>Dikarya</taxon>
        <taxon>Ascomycota</taxon>
        <taxon>Pezizomycotina</taxon>
        <taxon>Dothideomycetes</taxon>
        <taxon>Dothideomycetidae</taxon>
        <taxon>Mycosphaerellales</taxon>
        <taxon>Mycosphaerellaceae</taxon>
        <taxon>Dothistroma</taxon>
    </lineage>
</organism>
<keyword evidence="2" id="KW-1185">Reference proteome</keyword>
<name>N1PEJ4_DOTSN</name>
<evidence type="ECO:0000313" key="1">
    <source>
        <dbReference type="EMBL" id="EME40025.1"/>
    </source>
</evidence>
<accession>N1PEJ4</accession>
<gene>
    <name evidence="1" type="ORF">DOTSEDRAFT_74782</name>
</gene>
<reference evidence="1 2" key="2">
    <citation type="journal article" date="2012" name="PLoS Pathog.">
        <title>Diverse lifestyles and strategies of plant pathogenesis encoded in the genomes of eighteen Dothideomycetes fungi.</title>
        <authorList>
            <person name="Ohm R.A."/>
            <person name="Feau N."/>
            <person name="Henrissat B."/>
            <person name="Schoch C.L."/>
            <person name="Horwitz B.A."/>
            <person name="Barry K.W."/>
            <person name="Condon B.J."/>
            <person name="Copeland A.C."/>
            <person name="Dhillon B."/>
            <person name="Glaser F."/>
            <person name="Hesse C.N."/>
            <person name="Kosti I."/>
            <person name="LaButti K."/>
            <person name="Lindquist E.A."/>
            <person name="Lucas S."/>
            <person name="Salamov A.A."/>
            <person name="Bradshaw R.E."/>
            <person name="Ciuffetti L."/>
            <person name="Hamelin R.C."/>
            <person name="Kema G.H.J."/>
            <person name="Lawrence C."/>
            <person name="Scott J.A."/>
            <person name="Spatafora J.W."/>
            <person name="Turgeon B.G."/>
            <person name="de Wit P.J.G.M."/>
            <person name="Zhong S."/>
            <person name="Goodwin S.B."/>
            <person name="Grigoriev I.V."/>
        </authorList>
    </citation>
    <scope>NUCLEOTIDE SEQUENCE [LARGE SCALE GENOMIC DNA]</scope>
    <source>
        <strain evidence="2">NZE10 / CBS 128990</strain>
    </source>
</reference>
<sequence>MFWVSVVYLPYDVVTCSSTTHRVSVSSARFRDSAHNTTPHILEAISMVAVSSAQPNNTIR</sequence>
<proteinExistence type="predicted"/>
<reference evidence="2" key="1">
    <citation type="journal article" date="2012" name="PLoS Genet.">
        <title>The genomes of the fungal plant pathogens Cladosporium fulvum and Dothistroma septosporum reveal adaptation to different hosts and lifestyles but also signatures of common ancestry.</title>
        <authorList>
            <person name="de Wit P.J.G.M."/>
            <person name="van der Burgt A."/>
            <person name="Oekmen B."/>
            <person name="Stergiopoulos I."/>
            <person name="Abd-Elsalam K.A."/>
            <person name="Aerts A.L."/>
            <person name="Bahkali A.H."/>
            <person name="Beenen H.G."/>
            <person name="Chettri P."/>
            <person name="Cox M.P."/>
            <person name="Datema E."/>
            <person name="de Vries R.P."/>
            <person name="Dhillon B."/>
            <person name="Ganley A.R."/>
            <person name="Griffiths S.A."/>
            <person name="Guo Y."/>
            <person name="Hamelin R.C."/>
            <person name="Henrissat B."/>
            <person name="Kabir M.S."/>
            <person name="Jashni M.K."/>
            <person name="Kema G."/>
            <person name="Klaubauf S."/>
            <person name="Lapidus A."/>
            <person name="Levasseur A."/>
            <person name="Lindquist E."/>
            <person name="Mehrabi R."/>
            <person name="Ohm R.A."/>
            <person name="Owen T.J."/>
            <person name="Salamov A."/>
            <person name="Schwelm A."/>
            <person name="Schijlen E."/>
            <person name="Sun H."/>
            <person name="van den Burg H.A."/>
            <person name="van Ham R.C.H.J."/>
            <person name="Zhang S."/>
            <person name="Goodwin S.B."/>
            <person name="Grigoriev I.V."/>
            <person name="Collemare J."/>
            <person name="Bradshaw R.E."/>
        </authorList>
    </citation>
    <scope>NUCLEOTIDE SEQUENCE [LARGE SCALE GENOMIC DNA]</scope>
    <source>
        <strain evidence="2">NZE10 / CBS 128990</strain>
    </source>
</reference>